<name>A0A0F9JHS8_9ZZZZ</name>
<dbReference type="SUPFAM" id="SSF103642">
    <property type="entry name" value="Sec-C motif"/>
    <property type="match status" value="1"/>
</dbReference>
<dbReference type="EMBL" id="LAZR01011403">
    <property type="protein sequence ID" value="KKM61886.1"/>
    <property type="molecule type" value="Genomic_DNA"/>
</dbReference>
<gene>
    <name evidence="1" type="ORF">LCGC14_1527220</name>
</gene>
<proteinExistence type="predicted"/>
<dbReference type="Gene3D" id="3.10.450.50">
    <property type="match status" value="1"/>
</dbReference>
<dbReference type="Pfam" id="PF02810">
    <property type="entry name" value="SEC-C"/>
    <property type="match status" value="1"/>
</dbReference>
<sequence>MDSHTGQIHNFANEEELKKAKESLGDALVEIDEKDMTKKQKKEMKVSKYDTKSTLGKIRQTTIKKIGRNTSCPCGSGKKYKKCCLK</sequence>
<evidence type="ECO:0000313" key="1">
    <source>
        <dbReference type="EMBL" id="KKM61886.1"/>
    </source>
</evidence>
<comment type="caution">
    <text evidence="1">The sequence shown here is derived from an EMBL/GenBank/DDBJ whole genome shotgun (WGS) entry which is preliminary data.</text>
</comment>
<organism evidence="1">
    <name type="scientific">marine sediment metagenome</name>
    <dbReference type="NCBI Taxonomy" id="412755"/>
    <lineage>
        <taxon>unclassified sequences</taxon>
        <taxon>metagenomes</taxon>
        <taxon>ecological metagenomes</taxon>
    </lineage>
</organism>
<accession>A0A0F9JHS8</accession>
<reference evidence="1" key="1">
    <citation type="journal article" date="2015" name="Nature">
        <title>Complex archaea that bridge the gap between prokaryotes and eukaryotes.</title>
        <authorList>
            <person name="Spang A."/>
            <person name="Saw J.H."/>
            <person name="Jorgensen S.L."/>
            <person name="Zaremba-Niedzwiedzka K."/>
            <person name="Martijn J."/>
            <person name="Lind A.E."/>
            <person name="van Eijk R."/>
            <person name="Schleper C."/>
            <person name="Guy L."/>
            <person name="Ettema T.J."/>
        </authorList>
    </citation>
    <scope>NUCLEOTIDE SEQUENCE</scope>
</reference>
<dbReference type="InterPro" id="IPR004027">
    <property type="entry name" value="SEC_C_motif"/>
</dbReference>
<dbReference type="AlphaFoldDB" id="A0A0F9JHS8"/>
<protein>
    <submittedName>
        <fullName evidence="1">Uncharacterized protein</fullName>
    </submittedName>
</protein>